<proteinExistence type="predicted"/>
<dbReference type="GO" id="GO:0046872">
    <property type="term" value="F:metal ion binding"/>
    <property type="evidence" value="ECO:0007669"/>
    <property type="project" value="UniProtKB-KW"/>
</dbReference>
<protein>
    <submittedName>
        <fullName evidence="4">HD domain protein</fullName>
    </submittedName>
</protein>
<feature type="domain" description="HD" evidence="3">
    <location>
        <begin position="19"/>
        <end position="180"/>
    </location>
</feature>
<organism evidence="4 5">
    <name type="scientific">Desulfitobacterium hafniense DP7</name>
    <dbReference type="NCBI Taxonomy" id="537010"/>
    <lineage>
        <taxon>Bacteria</taxon>
        <taxon>Bacillati</taxon>
        <taxon>Bacillota</taxon>
        <taxon>Clostridia</taxon>
        <taxon>Eubacteriales</taxon>
        <taxon>Desulfitobacteriaceae</taxon>
        <taxon>Desulfitobacterium</taxon>
    </lineage>
</organism>
<dbReference type="PATRIC" id="fig|537010.4.peg.2496"/>
<name>G9XNW9_DESHA</name>
<accession>G9XNW9</accession>
<dbReference type="GO" id="GO:0005737">
    <property type="term" value="C:cytoplasm"/>
    <property type="evidence" value="ECO:0007669"/>
    <property type="project" value="TreeGrafter"/>
</dbReference>
<gene>
    <name evidence="4" type="ORF">HMPREF0322_02664</name>
</gene>
<evidence type="ECO:0000313" key="4">
    <source>
        <dbReference type="EMBL" id="EHL06615.1"/>
    </source>
</evidence>
<comment type="caution">
    <text evidence="4">The sequence shown here is derived from an EMBL/GenBank/DDBJ whole genome shotgun (WGS) entry which is preliminary data.</text>
</comment>
<dbReference type="HOGENOM" id="CLU_039453_5_1_9"/>
<dbReference type="PANTHER" id="PTHR11845:SF13">
    <property type="entry name" value="5'-DEOXYNUCLEOTIDASE HDDC2"/>
    <property type="match status" value="1"/>
</dbReference>
<dbReference type="Proteomes" id="UP000004416">
    <property type="component" value="Unassembled WGS sequence"/>
</dbReference>
<dbReference type="SUPFAM" id="SSF109604">
    <property type="entry name" value="HD-domain/PDEase-like"/>
    <property type="match status" value="1"/>
</dbReference>
<evidence type="ECO:0000259" key="3">
    <source>
        <dbReference type="Pfam" id="PF13023"/>
    </source>
</evidence>
<dbReference type="InterPro" id="IPR006674">
    <property type="entry name" value="HD_domain"/>
</dbReference>
<dbReference type="PANTHER" id="PTHR11845">
    <property type="entry name" value="5'-DEOXYNUCLEOTIDASE HDDC2"/>
    <property type="match status" value="1"/>
</dbReference>
<keyword evidence="1" id="KW-0479">Metal-binding</keyword>
<evidence type="ECO:0000313" key="5">
    <source>
        <dbReference type="Proteomes" id="UP000004416"/>
    </source>
</evidence>
<dbReference type="Pfam" id="PF13023">
    <property type="entry name" value="HD_3"/>
    <property type="match status" value="1"/>
</dbReference>
<sequence>MQAMISERMERQLDFIVAIDALKDITRQSITTGSRRQENDAEHSWHLAVMAMILSEYAEDQTIDIAKVISMVLIHDLVEIYAGDTYCYDEKGYEDKAEREQEAADRLFNMLPEDQAQRMMSLWQEFEEMETKEAAFAATLDRFQPLLLNYNTEGHTWQRPGITSEKVLKRTEIAKEKVPRLYEYIERLIQRSIERGMLKP</sequence>
<reference evidence="4 5" key="1">
    <citation type="submission" date="2011-08" db="EMBL/GenBank/DDBJ databases">
        <authorList>
            <person name="Weinstock G."/>
            <person name="Sodergren E."/>
            <person name="Clifton S."/>
            <person name="Fulton L."/>
            <person name="Fulton B."/>
            <person name="Courtney L."/>
            <person name="Fronick C."/>
            <person name="Harrison M."/>
            <person name="Strong C."/>
            <person name="Farmer C."/>
            <person name="Delahaunty K."/>
            <person name="Markovic C."/>
            <person name="Hall O."/>
            <person name="Minx P."/>
            <person name="Tomlinson C."/>
            <person name="Mitreva M."/>
            <person name="Hou S."/>
            <person name="Chen J."/>
            <person name="Wollam A."/>
            <person name="Pepin K.H."/>
            <person name="Johnson M."/>
            <person name="Bhonagiri V."/>
            <person name="Zhang X."/>
            <person name="Suruliraj S."/>
            <person name="Warren W."/>
            <person name="Chinwalla A."/>
            <person name="Mardis E.R."/>
            <person name="Wilson R.K."/>
        </authorList>
    </citation>
    <scope>NUCLEOTIDE SEQUENCE [LARGE SCALE GENOMIC DNA]</scope>
    <source>
        <strain evidence="4 5">DP7</strain>
    </source>
</reference>
<dbReference type="AlphaFoldDB" id="G9XNW9"/>
<dbReference type="EMBL" id="AFZX01000069">
    <property type="protein sequence ID" value="EHL06615.1"/>
    <property type="molecule type" value="Genomic_DNA"/>
</dbReference>
<keyword evidence="2" id="KW-0378">Hydrolase</keyword>
<evidence type="ECO:0000256" key="1">
    <source>
        <dbReference type="ARBA" id="ARBA00022723"/>
    </source>
</evidence>
<dbReference type="Gene3D" id="1.10.3210.10">
    <property type="entry name" value="Hypothetical protein af1432"/>
    <property type="match status" value="1"/>
</dbReference>
<dbReference type="GO" id="GO:0002953">
    <property type="term" value="F:5'-deoxynucleotidase activity"/>
    <property type="evidence" value="ECO:0007669"/>
    <property type="project" value="InterPro"/>
</dbReference>
<dbReference type="InterPro" id="IPR039356">
    <property type="entry name" value="YfbR/HDDC2"/>
</dbReference>
<evidence type="ECO:0000256" key="2">
    <source>
        <dbReference type="ARBA" id="ARBA00022801"/>
    </source>
</evidence>